<evidence type="ECO:0000313" key="2">
    <source>
        <dbReference type="Proteomes" id="UP001153555"/>
    </source>
</evidence>
<dbReference type="AlphaFoldDB" id="A0A9N7NHG6"/>
<dbReference type="Proteomes" id="UP001153555">
    <property type="component" value="Unassembled WGS sequence"/>
</dbReference>
<gene>
    <name evidence="1" type="ORF">SHERM_25574</name>
</gene>
<protein>
    <submittedName>
        <fullName evidence="1">Uncharacterized protein</fullName>
    </submittedName>
</protein>
<keyword evidence="2" id="KW-1185">Reference proteome</keyword>
<accession>A0A9N7NHG6</accession>
<comment type="caution">
    <text evidence="1">The sequence shown here is derived from an EMBL/GenBank/DDBJ whole genome shotgun (WGS) entry which is preliminary data.</text>
</comment>
<evidence type="ECO:0000313" key="1">
    <source>
        <dbReference type="EMBL" id="CAA0830110.1"/>
    </source>
</evidence>
<dbReference type="EMBL" id="CACSLK010027813">
    <property type="protein sequence ID" value="CAA0830110.1"/>
    <property type="molecule type" value="Genomic_DNA"/>
</dbReference>
<sequence>PLSYHTRISRSAVVEQQNLHRPFLWIVMKEKLLYRGGHPRSAVDVRSWIGACHSVTRS</sequence>
<name>A0A9N7NHG6_STRHE</name>
<organism evidence="1 2">
    <name type="scientific">Striga hermonthica</name>
    <name type="common">Purple witchweed</name>
    <name type="synonym">Buchnera hermonthica</name>
    <dbReference type="NCBI Taxonomy" id="68872"/>
    <lineage>
        <taxon>Eukaryota</taxon>
        <taxon>Viridiplantae</taxon>
        <taxon>Streptophyta</taxon>
        <taxon>Embryophyta</taxon>
        <taxon>Tracheophyta</taxon>
        <taxon>Spermatophyta</taxon>
        <taxon>Magnoliopsida</taxon>
        <taxon>eudicotyledons</taxon>
        <taxon>Gunneridae</taxon>
        <taxon>Pentapetalae</taxon>
        <taxon>asterids</taxon>
        <taxon>lamiids</taxon>
        <taxon>Lamiales</taxon>
        <taxon>Orobanchaceae</taxon>
        <taxon>Buchnereae</taxon>
        <taxon>Striga</taxon>
    </lineage>
</organism>
<reference evidence="1" key="1">
    <citation type="submission" date="2019-12" db="EMBL/GenBank/DDBJ databases">
        <authorList>
            <person name="Scholes J."/>
        </authorList>
    </citation>
    <scope>NUCLEOTIDE SEQUENCE</scope>
</reference>
<feature type="non-terminal residue" evidence="1">
    <location>
        <position position="1"/>
    </location>
</feature>
<proteinExistence type="predicted"/>
<feature type="non-terminal residue" evidence="1">
    <location>
        <position position="58"/>
    </location>
</feature>